<dbReference type="EMBL" id="FNCO01000021">
    <property type="protein sequence ID" value="SDJ10641.1"/>
    <property type="molecule type" value="Genomic_DNA"/>
</dbReference>
<dbReference type="RefSeq" id="WP_208605220.1">
    <property type="nucleotide sequence ID" value="NZ_FNCO01000021.1"/>
</dbReference>
<name>A0A1G8R121_9PSED</name>
<dbReference type="AlphaFoldDB" id="A0A1G8R121"/>
<reference evidence="2" key="1">
    <citation type="submission" date="2016-10" db="EMBL/GenBank/DDBJ databases">
        <authorList>
            <person name="Varghese N."/>
            <person name="Submissions S."/>
        </authorList>
    </citation>
    <scope>NUCLEOTIDE SEQUENCE [LARGE SCALE GENOMIC DNA]</scope>
    <source>
        <strain evidence="2">ATCC 700689</strain>
    </source>
</reference>
<protein>
    <submittedName>
        <fullName evidence="1">Uncharacterized protein</fullName>
    </submittedName>
</protein>
<gene>
    <name evidence="1" type="ORF">SAMN05216605_121128</name>
</gene>
<keyword evidence="2" id="KW-1185">Reference proteome</keyword>
<sequence length="141" mass="16025">MSVPDNTAGDESVSFRMLNEHEENEFKFTYRNRSFLVTFLPDEDGATPEDPNHEHPVTAEQAATWHTGEWWYHHVLVNAIDSEGANLELRLWTGDSLSLLPSFKDHTDSIKRVCDSICEQLDKHGITPEIQAMPNSVDSDL</sequence>
<evidence type="ECO:0000313" key="2">
    <source>
        <dbReference type="Proteomes" id="UP000182894"/>
    </source>
</evidence>
<organism evidence="1 2">
    <name type="scientific">Pseudomonas abietaniphila</name>
    <dbReference type="NCBI Taxonomy" id="89065"/>
    <lineage>
        <taxon>Bacteria</taxon>
        <taxon>Pseudomonadati</taxon>
        <taxon>Pseudomonadota</taxon>
        <taxon>Gammaproteobacteria</taxon>
        <taxon>Pseudomonadales</taxon>
        <taxon>Pseudomonadaceae</taxon>
        <taxon>Pseudomonas</taxon>
    </lineage>
</organism>
<evidence type="ECO:0000313" key="1">
    <source>
        <dbReference type="EMBL" id="SDJ10641.1"/>
    </source>
</evidence>
<accession>A0A1G8R121</accession>
<dbReference type="Proteomes" id="UP000182894">
    <property type="component" value="Unassembled WGS sequence"/>
</dbReference>
<proteinExistence type="predicted"/>